<dbReference type="EMBL" id="JBHUIX010000005">
    <property type="protein sequence ID" value="MFD2173507.1"/>
    <property type="molecule type" value="Genomic_DNA"/>
</dbReference>
<comment type="caution">
    <text evidence="1">The sequence shown here is derived from an EMBL/GenBank/DDBJ whole genome shotgun (WGS) entry which is preliminary data.</text>
</comment>
<keyword evidence="2" id="KW-1185">Reference proteome</keyword>
<proteinExistence type="predicted"/>
<organism evidence="1 2">
    <name type="scientific">Rhodobacter lacus</name>
    <dbReference type="NCBI Taxonomy" id="1641972"/>
    <lineage>
        <taxon>Bacteria</taxon>
        <taxon>Pseudomonadati</taxon>
        <taxon>Pseudomonadota</taxon>
        <taxon>Alphaproteobacteria</taxon>
        <taxon>Rhodobacterales</taxon>
        <taxon>Rhodobacter group</taxon>
        <taxon>Rhodobacter</taxon>
    </lineage>
</organism>
<evidence type="ECO:0000313" key="1">
    <source>
        <dbReference type="EMBL" id="MFD2173507.1"/>
    </source>
</evidence>
<accession>A0ABW5A5E0</accession>
<reference evidence="2" key="1">
    <citation type="journal article" date="2019" name="Int. J. Syst. Evol. Microbiol.">
        <title>The Global Catalogue of Microorganisms (GCM) 10K type strain sequencing project: providing services to taxonomists for standard genome sequencing and annotation.</title>
        <authorList>
            <consortium name="The Broad Institute Genomics Platform"/>
            <consortium name="The Broad Institute Genome Sequencing Center for Infectious Disease"/>
            <person name="Wu L."/>
            <person name="Ma J."/>
        </authorList>
    </citation>
    <scope>NUCLEOTIDE SEQUENCE [LARGE SCALE GENOMIC DNA]</scope>
    <source>
        <strain evidence="2">CCUG 55131</strain>
    </source>
</reference>
<protein>
    <submittedName>
        <fullName evidence="1">Type II toxin-antitoxin system RelE/ParE family toxin</fullName>
    </submittedName>
</protein>
<dbReference type="RefSeq" id="WP_377388069.1">
    <property type="nucleotide sequence ID" value="NZ_JBHUIX010000005.1"/>
</dbReference>
<dbReference type="Gene3D" id="3.30.2310.20">
    <property type="entry name" value="RelE-like"/>
    <property type="match status" value="1"/>
</dbReference>
<dbReference type="InterPro" id="IPR035093">
    <property type="entry name" value="RelE/ParE_toxin_dom_sf"/>
</dbReference>
<sequence>MRQISTTKASIKALRRMPANTAALIRTKIEAYAQDLSSQANNVKPLKGREGIRLRVGDPRVIMDDQGNVLAILDIGPRGGVYG</sequence>
<gene>
    <name evidence="1" type="ORF">ACFSM0_05320</name>
</gene>
<evidence type="ECO:0000313" key="2">
    <source>
        <dbReference type="Proteomes" id="UP001597413"/>
    </source>
</evidence>
<dbReference type="Proteomes" id="UP001597413">
    <property type="component" value="Unassembled WGS sequence"/>
</dbReference>
<name>A0ABW5A5E0_9RHOB</name>
<dbReference type="SUPFAM" id="SSF143011">
    <property type="entry name" value="RelE-like"/>
    <property type="match status" value="1"/>
</dbReference>